<proteinExistence type="predicted"/>
<reference evidence="2" key="1">
    <citation type="submission" date="2011-02" db="EMBL/GenBank/DDBJ databases">
        <title>Complete sequence of Methanobacterium sp. AL-21.</title>
        <authorList>
            <consortium name="US DOE Joint Genome Institute"/>
            <person name="Lucas S."/>
            <person name="Copeland A."/>
            <person name="Lapidus A."/>
            <person name="Cheng J.-F."/>
            <person name="Goodwin L."/>
            <person name="Pitluck S."/>
            <person name="Chertkov O."/>
            <person name="Detter J.C."/>
            <person name="Han C."/>
            <person name="Tapia R."/>
            <person name="Land M."/>
            <person name="Hauser L."/>
            <person name="Kyrpides N."/>
            <person name="Ivanova N."/>
            <person name="Mikhailova N."/>
            <person name="Pagani I."/>
            <person name="Cadillo-Quiroz H."/>
            <person name="Imachi H."/>
            <person name="Zinder S."/>
            <person name="Liu W."/>
            <person name="Woyke T."/>
        </authorList>
    </citation>
    <scope>NUCLEOTIDE SEQUENCE [LARGE SCALE GENOMIC DNA]</scope>
    <source>
        <strain evidence="2">AL-21</strain>
    </source>
</reference>
<dbReference type="eggNOG" id="arCOG02289">
    <property type="taxonomic scope" value="Archaea"/>
</dbReference>
<dbReference type="InterPro" id="IPR003748">
    <property type="entry name" value="DUF169"/>
</dbReference>
<dbReference type="EMBL" id="CP002551">
    <property type="protein sequence ID" value="ADZ09681.1"/>
    <property type="molecule type" value="Genomic_DNA"/>
</dbReference>
<dbReference type="Proteomes" id="UP000007490">
    <property type="component" value="Chromosome"/>
</dbReference>
<dbReference type="Pfam" id="PF02596">
    <property type="entry name" value="DUF169"/>
    <property type="match status" value="1"/>
</dbReference>
<evidence type="ECO:0008006" key="3">
    <source>
        <dbReference type="Google" id="ProtNLM"/>
    </source>
</evidence>
<dbReference type="PANTHER" id="PTHR37954">
    <property type="entry name" value="BLL4979 PROTEIN"/>
    <property type="match status" value="1"/>
</dbReference>
<dbReference type="KEGG" id="mel:Metbo_1443"/>
<dbReference type="STRING" id="877455.Metbo_1443"/>
<dbReference type="GeneID" id="10277894"/>
<organism evidence="1 2">
    <name type="scientific">Methanobacterium lacus (strain AL-21)</name>
    <dbReference type="NCBI Taxonomy" id="877455"/>
    <lineage>
        <taxon>Archaea</taxon>
        <taxon>Methanobacteriati</taxon>
        <taxon>Methanobacteriota</taxon>
        <taxon>Methanomada group</taxon>
        <taxon>Methanobacteria</taxon>
        <taxon>Methanobacteriales</taxon>
        <taxon>Methanobacteriaceae</taxon>
        <taxon>Methanobacterium</taxon>
    </lineage>
</organism>
<evidence type="ECO:0000313" key="1">
    <source>
        <dbReference type="EMBL" id="ADZ09681.1"/>
    </source>
</evidence>
<name>F0T855_METLA</name>
<accession>F0T855</accession>
<protein>
    <recommendedName>
        <fullName evidence="3">DUF169 domain-containing protein</fullName>
    </recommendedName>
</protein>
<reference evidence="1 2" key="2">
    <citation type="journal article" date="2014" name="Int. J. Syst. Evol. Microbiol.">
        <title>Methanobacterium paludis sp. nov. and a novel strain of Methanobacterium lacus isolated from northern peatlands.</title>
        <authorList>
            <person name="Cadillo-Quiroz H."/>
            <person name="Brauer S.L."/>
            <person name="Goodson N."/>
            <person name="Yavitt J.B."/>
            <person name="Zinder S.H."/>
        </authorList>
    </citation>
    <scope>NUCLEOTIDE SEQUENCE [LARGE SCALE GENOMIC DNA]</scope>
    <source>
        <strain evidence="1 2">AL-21</strain>
    </source>
</reference>
<dbReference type="OrthoDB" id="89232at2157"/>
<dbReference type="HOGENOM" id="CLU_074324_1_0_2"/>
<dbReference type="AlphaFoldDB" id="F0T855"/>
<sequence>MEYAEKVKEFKELLQTKGSPVAVKLVKSPDEIPEGYSKISANKRHCEYVQDARLEGLEGYAGAEEHLCKGGAGVMGITAIPEPVATGKMYHKLGNYQTLEASKETVNSIPKSDENYYASLYSPLETAKFEPDVIILVVNPKQALKISQALLNKKGGRLSSDYSGIQSVCADAVVAVKQRGVSNMTLGCNGSRKYAEIGEDEVIIGIPANQFNEMVDAVSTFKEKWGEL</sequence>
<evidence type="ECO:0000313" key="2">
    <source>
        <dbReference type="Proteomes" id="UP000007490"/>
    </source>
</evidence>
<dbReference type="RefSeq" id="WP_013645032.1">
    <property type="nucleotide sequence ID" value="NC_015216.1"/>
</dbReference>
<keyword evidence="2" id="KW-1185">Reference proteome</keyword>
<dbReference type="PANTHER" id="PTHR37954:SF3">
    <property type="entry name" value="DUF169 DOMAIN-CONTAINING PROTEIN"/>
    <property type="match status" value="1"/>
</dbReference>
<gene>
    <name evidence="1" type="ordered locus">Metbo_1443</name>
</gene>